<dbReference type="Proteomes" id="UP001431783">
    <property type="component" value="Unassembled WGS sequence"/>
</dbReference>
<evidence type="ECO:0000313" key="1">
    <source>
        <dbReference type="EMBL" id="KAK9879683.1"/>
    </source>
</evidence>
<sequence>MTLKRYVRKRKEATTEQIDYTPNYRQSQNFSITEESELVNYLLKASKLYHGLTAKNLTNQKKIVTCNGVKQVSMVTSGERGQLLNVCAAINAIGNHLTNSSSVSENEANTNASVTSGDWVIVNMVSQRNLVHRYIGQVHSRSRSGYDIKFAKKMNDIFFKWPAIDDISIIAEYPNIYSKSEIVIKKNLQL</sequence>
<organism evidence="1 2">
    <name type="scientific">Henosepilachna vigintioctopunctata</name>
    <dbReference type="NCBI Taxonomy" id="420089"/>
    <lineage>
        <taxon>Eukaryota</taxon>
        <taxon>Metazoa</taxon>
        <taxon>Ecdysozoa</taxon>
        <taxon>Arthropoda</taxon>
        <taxon>Hexapoda</taxon>
        <taxon>Insecta</taxon>
        <taxon>Pterygota</taxon>
        <taxon>Neoptera</taxon>
        <taxon>Endopterygota</taxon>
        <taxon>Coleoptera</taxon>
        <taxon>Polyphaga</taxon>
        <taxon>Cucujiformia</taxon>
        <taxon>Coccinelloidea</taxon>
        <taxon>Coccinellidae</taxon>
        <taxon>Epilachninae</taxon>
        <taxon>Epilachnini</taxon>
        <taxon>Henosepilachna</taxon>
    </lineage>
</organism>
<accession>A0AAW1UAK5</accession>
<reference evidence="1 2" key="1">
    <citation type="submission" date="2023-03" db="EMBL/GenBank/DDBJ databases">
        <title>Genome insight into feeding habits of ladybird beetles.</title>
        <authorList>
            <person name="Li H.-S."/>
            <person name="Huang Y.-H."/>
            <person name="Pang H."/>
        </authorList>
    </citation>
    <scope>NUCLEOTIDE SEQUENCE [LARGE SCALE GENOMIC DNA]</scope>
    <source>
        <strain evidence="1">SYSU_2023b</strain>
        <tissue evidence="1">Whole body</tissue>
    </source>
</reference>
<comment type="caution">
    <text evidence="1">The sequence shown here is derived from an EMBL/GenBank/DDBJ whole genome shotgun (WGS) entry which is preliminary data.</text>
</comment>
<dbReference type="AlphaFoldDB" id="A0AAW1UAK5"/>
<gene>
    <name evidence="1" type="ORF">WA026_006743</name>
</gene>
<dbReference type="EMBL" id="JARQZJ010000062">
    <property type="protein sequence ID" value="KAK9879683.1"/>
    <property type="molecule type" value="Genomic_DNA"/>
</dbReference>
<evidence type="ECO:0000313" key="2">
    <source>
        <dbReference type="Proteomes" id="UP001431783"/>
    </source>
</evidence>
<protein>
    <submittedName>
        <fullName evidence="1">Uncharacterized protein</fullName>
    </submittedName>
</protein>
<name>A0AAW1UAK5_9CUCU</name>
<keyword evidence="2" id="KW-1185">Reference proteome</keyword>
<proteinExistence type="predicted"/>